<dbReference type="SUPFAM" id="SSF50998">
    <property type="entry name" value="Quinoprotein alcohol dehydrogenase-like"/>
    <property type="match status" value="1"/>
</dbReference>
<dbReference type="OrthoDB" id="10263272at2759"/>
<keyword evidence="5" id="KW-1133">Transmembrane helix</keyword>
<evidence type="ECO:0000256" key="3">
    <source>
        <dbReference type="ARBA" id="ARBA00023306"/>
    </source>
</evidence>
<dbReference type="AlphaFoldDB" id="A0A1X7SDU2"/>
<evidence type="ECO:0000256" key="5">
    <source>
        <dbReference type="SAM" id="Phobius"/>
    </source>
</evidence>
<dbReference type="GO" id="GO:0031145">
    <property type="term" value="P:anaphase-promoting complex-dependent catabolic process"/>
    <property type="evidence" value="ECO:0007669"/>
    <property type="project" value="TreeGrafter"/>
</dbReference>
<evidence type="ECO:0000256" key="1">
    <source>
        <dbReference type="ARBA" id="ARBA00022574"/>
    </source>
</evidence>
<dbReference type="Pfam" id="PF00400">
    <property type="entry name" value="WD40"/>
    <property type="match status" value="1"/>
</dbReference>
<dbReference type="PANTHER" id="PTHR19918:SF1">
    <property type="entry name" value="FIZZY-RELATED PROTEIN HOMOLOG"/>
    <property type="match status" value="1"/>
</dbReference>
<dbReference type="InParanoid" id="A0A1X7SDU2"/>
<keyword evidence="5" id="KW-0472">Membrane</keyword>
<dbReference type="PROSITE" id="PS50082">
    <property type="entry name" value="WD_REPEATS_2"/>
    <property type="match status" value="1"/>
</dbReference>
<dbReference type="InterPro" id="IPR033010">
    <property type="entry name" value="Cdc20/Fizzy"/>
</dbReference>
<dbReference type="GO" id="GO:1990757">
    <property type="term" value="F:ubiquitin ligase activator activity"/>
    <property type="evidence" value="ECO:0007669"/>
    <property type="project" value="TreeGrafter"/>
</dbReference>
<feature type="transmembrane region" description="Helical" evidence="5">
    <location>
        <begin position="51"/>
        <end position="68"/>
    </location>
</feature>
<keyword evidence="5" id="KW-0812">Transmembrane</keyword>
<dbReference type="GO" id="GO:1905786">
    <property type="term" value="P:positive regulation of anaphase-promoting complex-dependent catabolic process"/>
    <property type="evidence" value="ECO:0007669"/>
    <property type="project" value="TreeGrafter"/>
</dbReference>
<sequence length="71" mass="8455">MILQWDPRLPAFPTRRLLGHTQEVCGLCWSPNHQHLASGGNDNKVSFKINYIYLIFNVFYLCFISYSYHRY</sequence>
<keyword evidence="2" id="KW-0677">Repeat</keyword>
<evidence type="ECO:0000313" key="6">
    <source>
        <dbReference type="EnsemblMetazoa" id="Aqu2.1.00231_001"/>
    </source>
</evidence>
<dbReference type="EnsemblMetazoa" id="Aqu2.1.00231_001">
    <property type="protein sequence ID" value="Aqu2.1.00231_001"/>
    <property type="gene ID" value="Aqu2.1.00231"/>
</dbReference>
<protein>
    <recommendedName>
        <fullName evidence="7">Anaphase-promoting complex subunit 4 WD40 domain-containing protein</fullName>
    </recommendedName>
</protein>
<accession>A0A1X7SDU2</accession>
<dbReference type="InterPro" id="IPR011047">
    <property type="entry name" value="Quinoprotein_ADH-like_sf"/>
</dbReference>
<proteinExistence type="predicted"/>
<dbReference type="InterPro" id="IPR015943">
    <property type="entry name" value="WD40/YVTN_repeat-like_dom_sf"/>
</dbReference>
<evidence type="ECO:0000256" key="4">
    <source>
        <dbReference type="PROSITE-ProRule" id="PRU00221"/>
    </source>
</evidence>
<dbReference type="GO" id="GO:0005680">
    <property type="term" value="C:anaphase-promoting complex"/>
    <property type="evidence" value="ECO:0007669"/>
    <property type="project" value="TreeGrafter"/>
</dbReference>
<reference evidence="6" key="1">
    <citation type="submission" date="2017-05" db="UniProtKB">
        <authorList>
            <consortium name="EnsemblMetazoa"/>
        </authorList>
    </citation>
    <scope>IDENTIFICATION</scope>
</reference>
<dbReference type="eggNOG" id="KOG0305">
    <property type="taxonomic scope" value="Eukaryota"/>
</dbReference>
<organism evidence="6">
    <name type="scientific">Amphimedon queenslandica</name>
    <name type="common">Sponge</name>
    <dbReference type="NCBI Taxonomy" id="400682"/>
    <lineage>
        <taxon>Eukaryota</taxon>
        <taxon>Metazoa</taxon>
        <taxon>Porifera</taxon>
        <taxon>Demospongiae</taxon>
        <taxon>Heteroscleromorpha</taxon>
        <taxon>Haplosclerida</taxon>
        <taxon>Niphatidae</taxon>
        <taxon>Amphimedon</taxon>
    </lineage>
</organism>
<dbReference type="STRING" id="400682.A0A1X7SDU2"/>
<evidence type="ECO:0008006" key="7">
    <source>
        <dbReference type="Google" id="ProtNLM"/>
    </source>
</evidence>
<dbReference type="PANTHER" id="PTHR19918">
    <property type="entry name" value="CELL DIVISION CYCLE 20 CDC20 FIZZY -RELATED"/>
    <property type="match status" value="1"/>
</dbReference>
<dbReference type="Gene3D" id="2.130.10.10">
    <property type="entry name" value="YVTN repeat-like/Quinoprotein amine dehydrogenase"/>
    <property type="match status" value="1"/>
</dbReference>
<dbReference type="GO" id="GO:0010997">
    <property type="term" value="F:anaphase-promoting complex binding"/>
    <property type="evidence" value="ECO:0007669"/>
    <property type="project" value="InterPro"/>
</dbReference>
<evidence type="ECO:0000256" key="2">
    <source>
        <dbReference type="ARBA" id="ARBA00022737"/>
    </source>
</evidence>
<keyword evidence="3" id="KW-0131">Cell cycle</keyword>
<dbReference type="InterPro" id="IPR001680">
    <property type="entry name" value="WD40_rpt"/>
</dbReference>
<feature type="repeat" description="WD" evidence="4">
    <location>
        <begin position="17"/>
        <end position="45"/>
    </location>
</feature>
<name>A0A1X7SDU2_AMPQE</name>
<keyword evidence="1 4" id="KW-0853">WD repeat</keyword>